<reference evidence="1" key="2">
    <citation type="submission" date="2016-06" db="EMBL/GenBank/DDBJ databases">
        <title>The genome of a short-lived fish provides insights into sex chromosome evolution and the genetic control of aging.</title>
        <authorList>
            <person name="Reichwald K."/>
            <person name="Felder M."/>
            <person name="Petzold A."/>
            <person name="Koch P."/>
            <person name="Groth M."/>
            <person name="Platzer M."/>
        </authorList>
    </citation>
    <scope>NUCLEOTIDE SEQUENCE</scope>
    <source>
        <tissue evidence="1">Brain</tissue>
    </source>
</reference>
<gene>
    <name evidence="1" type="primary">RGS3A</name>
</gene>
<organism evidence="1">
    <name type="scientific">Iconisemion striatum</name>
    <dbReference type="NCBI Taxonomy" id="60296"/>
    <lineage>
        <taxon>Eukaryota</taxon>
        <taxon>Metazoa</taxon>
        <taxon>Chordata</taxon>
        <taxon>Craniata</taxon>
        <taxon>Vertebrata</taxon>
        <taxon>Euteleostomi</taxon>
        <taxon>Actinopterygii</taxon>
        <taxon>Neopterygii</taxon>
        <taxon>Teleostei</taxon>
        <taxon>Neoteleostei</taxon>
        <taxon>Acanthomorphata</taxon>
        <taxon>Ovalentaria</taxon>
        <taxon>Atherinomorphae</taxon>
        <taxon>Cyprinodontiformes</taxon>
        <taxon>Nothobranchiidae</taxon>
        <taxon>Iconisemion</taxon>
    </lineage>
</organism>
<reference evidence="1" key="1">
    <citation type="submission" date="2016-05" db="EMBL/GenBank/DDBJ databases">
        <authorList>
            <person name="Lavstsen T."/>
            <person name="Jespersen J.S."/>
        </authorList>
    </citation>
    <scope>NUCLEOTIDE SEQUENCE</scope>
    <source>
        <tissue evidence="1">Brain</tissue>
    </source>
</reference>
<protein>
    <submittedName>
        <fullName evidence="1">Regulator of G-protein signaling 3a</fullName>
    </submittedName>
</protein>
<proteinExistence type="predicted"/>
<name>A0A1A7XJ21_9TELE</name>
<evidence type="ECO:0000313" key="1">
    <source>
        <dbReference type="EMBL" id="SBP18106.1"/>
    </source>
</evidence>
<accession>A0A1A7XJ21</accession>
<dbReference type="EMBL" id="HADW01016706">
    <property type="protein sequence ID" value="SBP18106.1"/>
    <property type="molecule type" value="Transcribed_RNA"/>
</dbReference>
<dbReference type="AlphaFoldDB" id="A0A1A7XJ21"/>
<feature type="non-terminal residue" evidence="1">
    <location>
        <position position="1"/>
    </location>
</feature>
<sequence length="47" mass="5050">SVVDISEAGRLMTNSADRLGAAECVRLEWSEAAEEPSAHTFPLTYPA</sequence>